<gene>
    <name evidence="3" type="ORF">LK10_20030</name>
</gene>
<keyword evidence="4" id="KW-1185">Reference proteome</keyword>
<dbReference type="STRING" id="1338436.LK10_20030"/>
<dbReference type="AlphaFoldDB" id="A0A0B2AF37"/>
<dbReference type="EMBL" id="JTDL01000152">
    <property type="protein sequence ID" value="KHL00483.1"/>
    <property type="molecule type" value="Genomic_DNA"/>
</dbReference>
<accession>A0A0B2AF37</accession>
<organism evidence="3 4">
    <name type="scientific">Sinomonas humi</name>
    <dbReference type="NCBI Taxonomy" id="1338436"/>
    <lineage>
        <taxon>Bacteria</taxon>
        <taxon>Bacillati</taxon>
        <taxon>Actinomycetota</taxon>
        <taxon>Actinomycetes</taxon>
        <taxon>Micrococcales</taxon>
        <taxon>Micrococcaceae</taxon>
        <taxon>Sinomonas</taxon>
    </lineage>
</organism>
<dbReference type="Proteomes" id="UP000030982">
    <property type="component" value="Unassembled WGS sequence"/>
</dbReference>
<evidence type="ECO:0000313" key="3">
    <source>
        <dbReference type="EMBL" id="KHL00483.1"/>
    </source>
</evidence>
<evidence type="ECO:0000313" key="4">
    <source>
        <dbReference type="Proteomes" id="UP000030982"/>
    </source>
</evidence>
<feature type="region of interest" description="Disordered" evidence="1">
    <location>
        <begin position="118"/>
        <end position="145"/>
    </location>
</feature>
<sequence>MPRRIMPRSRRRAAVLVRAAALTSTLVLGASLSACSAAVSVDPAPDAADPACAPEMIAMPDTLGDAGLRTTTSQATAAWGDPSAVILRCGVPTPGPTTDRCVTVNGVDWVIKDLTTASASPSASPSSSGASPAPSGDATEGPNDTYLLTTFGRTPATELVIDTSKISSATVLATIASAVAKVPQTKKCIGESEVAQLPQG</sequence>
<proteinExistence type="predicted"/>
<evidence type="ECO:0000256" key="2">
    <source>
        <dbReference type="SAM" id="SignalP"/>
    </source>
</evidence>
<name>A0A0B2AF37_9MICC</name>
<feature type="signal peptide" evidence="2">
    <location>
        <begin position="1"/>
        <end position="29"/>
    </location>
</feature>
<dbReference type="PROSITE" id="PS51257">
    <property type="entry name" value="PROKAR_LIPOPROTEIN"/>
    <property type="match status" value="1"/>
</dbReference>
<protein>
    <recommendedName>
        <fullName evidence="5">Lipoprotein</fullName>
    </recommendedName>
</protein>
<evidence type="ECO:0008006" key="5">
    <source>
        <dbReference type="Google" id="ProtNLM"/>
    </source>
</evidence>
<reference evidence="3 4" key="1">
    <citation type="submission" date="2014-09" db="EMBL/GenBank/DDBJ databases">
        <title>Genome sequence of Sinomonas sp. MUSC 117.</title>
        <authorList>
            <person name="Lee L.-H."/>
        </authorList>
    </citation>
    <scope>NUCLEOTIDE SEQUENCE [LARGE SCALE GENOMIC DNA]</scope>
    <source>
        <strain evidence="3 4">MUSC 117</strain>
    </source>
</reference>
<feature type="chain" id="PRO_5039449874" description="Lipoprotein" evidence="2">
    <location>
        <begin position="30"/>
        <end position="200"/>
    </location>
</feature>
<dbReference type="InterPro" id="IPR021903">
    <property type="entry name" value="DUF3515"/>
</dbReference>
<dbReference type="Pfam" id="PF12028">
    <property type="entry name" value="DUF3515"/>
    <property type="match status" value="1"/>
</dbReference>
<dbReference type="OrthoDB" id="4331648at2"/>
<feature type="compositionally biased region" description="Low complexity" evidence="1">
    <location>
        <begin position="118"/>
        <end position="136"/>
    </location>
</feature>
<keyword evidence="2" id="KW-0732">Signal</keyword>
<comment type="caution">
    <text evidence="3">The sequence shown here is derived from an EMBL/GenBank/DDBJ whole genome shotgun (WGS) entry which is preliminary data.</text>
</comment>
<evidence type="ECO:0000256" key="1">
    <source>
        <dbReference type="SAM" id="MobiDB-lite"/>
    </source>
</evidence>